<name>A0ABN0V106_9ACTN</name>
<gene>
    <name evidence="2" type="ORF">GCM10010302_04260</name>
</gene>
<dbReference type="InterPro" id="IPR001932">
    <property type="entry name" value="PPM-type_phosphatase-like_dom"/>
</dbReference>
<organism evidence="2 3">
    <name type="scientific">Streptomyces polychromogenes</name>
    <dbReference type="NCBI Taxonomy" id="67342"/>
    <lineage>
        <taxon>Bacteria</taxon>
        <taxon>Bacillati</taxon>
        <taxon>Actinomycetota</taxon>
        <taxon>Actinomycetes</taxon>
        <taxon>Kitasatosporales</taxon>
        <taxon>Streptomycetaceae</taxon>
        <taxon>Streptomyces</taxon>
    </lineage>
</organism>
<accession>A0ABN0V106</accession>
<keyword evidence="3" id="KW-1185">Reference proteome</keyword>
<evidence type="ECO:0000259" key="1">
    <source>
        <dbReference type="PROSITE" id="PS51746"/>
    </source>
</evidence>
<dbReference type="InterPro" id="IPR036457">
    <property type="entry name" value="PPM-type-like_dom_sf"/>
</dbReference>
<dbReference type="SMART" id="SM00332">
    <property type="entry name" value="PP2Cc"/>
    <property type="match status" value="1"/>
</dbReference>
<dbReference type="Pfam" id="PF00481">
    <property type="entry name" value="PP2C"/>
    <property type="match status" value="1"/>
</dbReference>
<dbReference type="EMBL" id="BAAABV010000005">
    <property type="protein sequence ID" value="GAA0269842.1"/>
    <property type="molecule type" value="Genomic_DNA"/>
</dbReference>
<dbReference type="RefSeq" id="WP_344151443.1">
    <property type="nucleotide sequence ID" value="NZ_BAAABV010000005.1"/>
</dbReference>
<feature type="domain" description="PPM-type phosphatase" evidence="1">
    <location>
        <begin position="3"/>
        <end position="231"/>
    </location>
</feature>
<evidence type="ECO:0000313" key="2">
    <source>
        <dbReference type="EMBL" id="GAA0269842.1"/>
    </source>
</evidence>
<dbReference type="SUPFAM" id="SSF81606">
    <property type="entry name" value="PP2C-like"/>
    <property type="match status" value="1"/>
</dbReference>
<reference evidence="2 3" key="1">
    <citation type="journal article" date="2019" name="Int. J. Syst. Evol. Microbiol.">
        <title>The Global Catalogue of Microorganisms (GCM) 10K type strain sequencing project: providing services to taxonomists for standard genome sequencing and annotation.</title>
        <authorList>
            <consortium name="The Broad Institute Genomics Platform"/>
            <consortium name="The Broad Institute Genome Sequencing Center for Infectious Disease"/>
            <person name="Wu L."/>
            <person name="Ma J."/>
        </authorList>
    </citation>
    <scope>NUCLEOTIDE SEQUENCE [LARGE SCALE GENOMIC DNA]</scope>
    <source>
        <strain evidence="2 3">JCM 4505</strain>
    </source>
</reference>
<sequence length="234" mass="25052">MSTHSAAQLIGGRSHQCDATATYTHQERRAYALLDGIGSTEEVQTWTRTAARRLARAAARAGALEGLRQIHAARAAEVAPEGWYAQYMPTAVAVVAVAEPGKPLEVAWCGDARAYLLPETGSHLERLTTDHNMRQVLIDMELEPGPYARNRVTSYLGDTSPNPPLGSVRAPNNGRLVLASDGAYEPLEDAQLPITDYLMGRPHRAARALAAAAIAHADGRADNATVLIADLAAR</sequence>
<dbReference type="PROSITE" id="PS51746">
    <property type="entry name" value="PPM_2"/>
    <property type="match status" value="1"/>
</dbReference>
<comment type="caution">
    <text evidence="2">The sequence shown here is derived from an EMBL/GenBank/DDBJ whole genome shotgun (WGS) entry which is preliminary data.</text>
</comment>
<dbReference type="Gene3D" id="3.60.40.10">
    <property type="entry name" value="PPM-type phosphatase domain"/>
    <property type="match status" value="1"/>
</dbReference>
<proteinExistence type="predicted"/>
<evidence type="ECO:0000313" key="3">
    <source>
        <dbReference type="Proteomes" id="UP001501867"/>
    </source>
</evidence>
<dbReference type="Proteomes" id="UP001501867">
    <property type="component" value="Unassembled WGS sequence"/>
</dbReference>
<protein>
    <recommendedName>
        <fullName evidence="1">PPM-type phosphatase domain-containing protein</fullName>
    </recommendedName>
</protein>